<dbReference type="InterPro" id="IPR017896">
    <property type="entry name" value="4Fe4S_Fe-S-bd"/>
</dbReference>
<comment type="function">
    <text evidence="11">Ferredoxins are iron-sulfur proteins that transfer electrons in a wide variety of metabolic reactions.</text>
</comment>
<evidence type="ECO:0000259" key="12">
    <source>
        <dbReference type="PROSITE" id="PS51379"/>
    </source>
</evidence>
<dbReference type="Pfam" id="PF12800">
    <property type="entry name" value="Fer4_4"/>
    <property type="match status" value="1"/>
</dbReference>
<evidence type="ECO:0000256" key="3">
    <source>
        <dbReference type="ARBA" id="ARBA00022448"/>
    </source>
</evidence>
<evidence type="ECO:0000256" key="2">
    <source>
        <dbReference type="ARBA" id="ARBA00001966"/>
    </source>
</evidence>
<reference evidence="13" key="1">
    <citation type="submission" date="2020-10" db="EMBL/GenBank/DDBJ databases">
        <title>Bacterium isolated from coastal waters sediment.</title>
        <authorList>
            <person name="Chen R.-J."/>
            <person name="Lu D.-C."/>
            <person name="Zhu K.-L."/>
            <person name="Du Z.-J."/>
        </authorList>
    </citation>
    <scope>NUCLEOTIDE SEQUENCE</scope>
    <source>
        <strain evidence="13">N1Y112</strain>
    </source>
</reference>
<evidence type="ECO:0000313" key="13">
    <source>
        <dbReference type="EMBL" id="MBE9396070.1"/>
    </source>
</evidence>
<dbReference type="SUPFAM" id="SSF54862">
    <property type="entry name" value="4Fe-4S ferredoxins"/>
    <property type="match status" value="1"/>
</dbReference>
<dbReference type="InterPro" id="IPR050294">
    <property type="entry name" value="RnfB_subfamily"/>
</dbReference>
<dbReference type="InterPro" id="IPR054829">
    <property type="entry name" value="FdxA"/>
</dbReference>
<feature type="domain" description="4Fe-4S ferredoxin-type" evidence="12">
    <location>
        <begin position="31"/>
        <end position="60"/>
    </location>
</feature>
<evidence type="ECO:0000256" key="7">
    <source>
        <dbReference type="ARBA" id="ARBA00022982"/>
    </source>
</evidence>
<sequence length="107" mass="12358">MAYVVIESCIRCKYTDCVDVCPVDCFYEGPNMLAIHPHECIDCGLCEPECPVDAIMHEDEVPQDQLEFIEINEAMSERWPNIYQIKAAPNDADQWKDVKAKRHLLEK</sequence>
<dbReference type="EMBL" id="JADEYS010000001">
    <property type="protein sequence ID" value="MBE9396070.1"/>
    <property type="molecule type" value="Genomic_DNA"/>
</dbReference>
<evidence type="ECO:0000256" key="1">
    <source>
        <dbReference type="ARBA" id="ARBA00001927"/>
    </source>
</evidence>
<evidence type="ECO:0000256" key="6">
    <source>
        <dbReference type="ARBA" id="ARBA00022737"/>
    </source>
</evidence>
<dbReference type="PANTHER" id="PTHR42859">
    <property type="entry name" value="OXIDOREDUCTASE"/>
    <property type="match status" value="1"/>
</dbReference>
<organism evidence="13 14">
    <name type="scientific">Pontibacterium sinense</name>
    <dbReference type="NCBI Taxonomy" id="2781979"/>
    <lineage>
        <taxon>Bacteria</taxon>
        <taxon>Pseudomonadati</taxon>
        <taxon>Pseudomonadota</taxon>
        <taxon>Gammaproteobacteria</taxon>
        <taxon>Oceanospirillales</taxon>
        <taxon>Oceanospirillaceae</taxon>
        <taxon>Pontibacterium</taxon>
    </lineage>
</organism>
<keyword evidence="6 11" id="KW-0677">Repeat</keyword>
<evidence type="ECO:0000313" key="14">
    <source>
        <dbReference type="Proteomes" id="UP000640333"/>
    </source>
</evidence>
<keyword evidence="4 11" id="KW-0004">4Fe-4S</keyword>
<comment type="cofactor">
    <cofactor evidence="2 11">
        <name>[4Fe-4S] cluster</name>
        <dbReference type="ChEBI" id="CHEBI:49883"/>
    </cofactor>
</comment>
<name>A0A8J7F6N4_9GAMM</name>
<proteinExistence type="predicted"/>
<keyword evidence="5 11" id="KW-0479">Metal-binding</keyword>
<evidence type="ECO:0000256" key="8">
    <source>
        <dbReference type="ARBA" id="ARBA00023004"/>
    </source>
</evidence>
<dbReference type="Pfam" id="PF00037">
    <property type="entry name" value="Fer4"/>
    <property type="match status" value="1"/>
</dbReference>
<gene>
    <name evidence="13" type="ORF">IOQ59_02210</name>
</gene>
<keyword evidence="14" id="KW-1185">Reference proteome</keyword>
<dbReference type="InterPro" id="IPR022569">
    <property type="entry name" value="Fd_C"/>
</dbReference>
<feature type="domain" description="4Fe-4S ferredoxin-type" evidence="12">
    <location>
        <begin position="1"/>
        <end position="30"/>
    </location>
</feature>
<keyword evidence="3 11" id="KW-0813">Transport</keyword>
<comment type="cofactor">
    <cofactor evidence="1 11">
        <name>[3Fe-4S] cluster</name>
        <dbReference type="ChEBI" id="CHEBI:21137"/>
    </cofactor>
</comment>
<dbReference type="GO" id="GO:0051539">
    <property type="term" value="F:4 iron, 4 sulfur cluster binding"/>
    <property type="evidence" value="ECO:0007669"/>
    <property type="project" value="UniProtKB-KW"/>
</dbReference>
<dbReference type="RefSeq" id="WP_193951611.1">
    <property type="nucleotide sequence ID" value="NZ_JADEYS010000001.1"/>
</dbReference>
<keyword evidence="8 11" id="KW-0408">Iron</keyword>
<keyword evidence="7 11" id="KW-0249">Electron transport</keyword>
<dbReference type="PANTHER" id="PTHR42859:SF2">
    <property type="entry name" value="FERREDOXIN"/>
    <property type="match status" value="1"/>
</dbReference>
<dbReference type="PROSITE" id="PS51379">
    <property type="entry name" value="4FE4S_FER_2"/>
    <property type="match status" value="2"/>
</dbReference>
<dbReference type="AlphaFoldDB" id="A0A8J7F6N4"/>
<evidence type="ECO:0000256" key="10">
    <source>
        <dbReference type="ARBA" id="ARBA00023291"/>
    </source>
</evidence>
<evidence type="ECO:0000256" key="11">
    <source>
        <dbReference type="RuleBase" id="RU364098"/>
    </source>
</evidence>
<keyword evidence="10 11" id="KW-0003">3Fe-4S</keyword>
<dbReference type="GO" id="GO:0009055">
    <property type="term" value="F:electron transfer activity"/>
    <property type="evidence" value="ECO:0007669"/>
    <property type="project" value="InterPro"/>
</dbReference>
<comment type="caution">
    <text evidence="13">The sequence shown here is derived from an EMBL/GenBank/DDBJ whole genome shotgun (WGS) entry which is preliminary data.</text>
</comment>
<dbReference type="GO" id="GO:0046872">
    <property type="term" value="F:metal ion binding"/>
    <property type="evidence" value="ECO:0007669"/>
    <property type="project" value="UniProtKB-KW"/>
</dbReference>
<dbReference type="GO" id="GO:0051538">
    <property type="term" value="F:3 iron, 4 sulfur cluster binding"/>
    <property type="evidence" value="ECO:0007669"/>
    <property type="project" value="UniProtKB-KW"/>
</dbReference>
<dbReference type="Proteomes" id="UP000640333">
    <property type="component" value="Unassembled WGS sequence"/>
</dbReference>
<keyword evidence="9 11" id="KW-0411">Iron-sulfur</keyword>
<dbReference type="Pfam" id="PF11953">
    <property type="entry name" value="DUF3470"/>
    <property type="match status" value="1"/>
</dbReference>
<evidence type="ECO:0000256" key="4">
    <source>
        <dbReference type="ARBA" id="ARBA00022485"/>
    </source>
</evidence>
<dbReference type="NCBIfam" id="NF045490">
    <property type="entry name" value="FdxA_Protbact"/>
    <property type="match status" value="1"/>
</dbReference>
<dbReference type="PROSITE" id="PS00198">
    <property type="entry name" value="4FE4S_FER_1"/>
    <property type="match status" value="1"/>
</dbReference>
<evidence type="ECO:0000256" key="9">
    <source>
        <dbReference type="ARBA" id="ARBA00023014"/>
    </source>
</evidence>
<dbReference type="InterPro" id="IPR000813">
    <property type="entry name" value="7Fe_ferredoxin"/>
</dbReference>
<dbReference type="PRINTS" id="PR00354">
    <property type="entry name" value="7FE8SFRDOXIN"/>
</dbReference>
<accession>A0A8J7F6N4</accession>
<evidence type="ECO:0000256" key="5">
    <source>
        <dbReference type="ARBA" id="ARBA00022723"/>
    </source>
</evidence>
<protein>
    <recommendedName>
        <fullName evidence="11">Ferredoxin</fullName>
    </recommendedName>
</protein>
<dbReference type="InterPro" id="IPR017900">
    <property type="entry name" value="4Fe4S_Fe_S_CS"/>
</dbReference>
<dbReference type="Gene3D" id="3.30.70.20">
    <property type="match status" value="1"/>
</dbReference>